<evidence type="ECO:0000313" key="1">
    <source>
        <dbReference type="EMBL" id="GJT55946.1"/>
    </source>
</evidence>
<proteinExistence type="predicted"/>
<reference evidence="1" key="2">
    <citation type="submission" date="2022-01" db="EMBL/GenBank/DDBJ databases">
        <authorList>
            <person name="Yamashiro T."/>
            <person name="Shiraishi A."/>
            <person name="Satake H."/>
            <person name="Nakayama K."/>
        </authorList>
    </citation>
    <scope>NUCLEOTIDE SEQUENCE</scope>
</reference>
<evidence type="ECO:0000313" key="2">
    <source>
        <dbReference type="Proteomes" id="UP001151760"/>
    </source>
</evidence>
<keyword evidence="2" id="KW-1185">Reference proteome</keyword>
<organism evidence="1 2">
    <name type="scientific">Tanacetum coccineum</name>
    <dbReference type="NCBI Taxonomy" id="301880"/>
    <lineage>
        <taxon>Eukaryota</taxon>
        <taxon>Viridiplantae</taxon>
        <taxon>Streptophyta</taxon>
        <taxon>Embryophyta</taxon>
        <taxon>Tracheophyta</taxon>
        <taxon>Spermatophyta</taxon>
        <taxon>Magnoliopsida</taxon>
        <taxon>eudicotyledons</taxon>
        <taxon>Gunneridae</taxon>
        <taxon>Pentapetalae</taxon>
        <taxon>asterids</taxon>
        <taxon>campanulids</taxon>
        <taxon>Asterales</taxon>
        <taxon>Asteraceae</taxon>
        <taxon>Asteroideae</taxon>
        <taxon>Anthemideae</taxon>
        <taxon>Anthemidinae</taxon>
        <taxon>Tanacetum</taxon>
    </lineage>
</organism>
<reference evidence="1" key="1">
    <citation type="journal article" date="2022" name="Int. J. Mol. Sci.">
        <title>Draft Genome of Tanacetum Coccineum: Genomic Comparison of Closely Related Tanacetum-Family Plants.</title>
        <authorList>
            <person name="Yamashiro T."/>
            <person name="Shiraishi A."/>
            <person name="Nakayama K."/>
            <person name="Satake H."/>
        </authorList>
    </citation>
    <scope>NUCLEOTIDE SEQUENCE</scope>
</reference>
<dbReference type="EMBL" id="BQNB010016801">
    <property type="protein sequence ID" value="GJT55946.1"/>
    <property type="molecule type" value="Genomic_DNA"/>
</dbReference>
<dbReference type="Proteomes" id="UP001151760">
    <property type="component" value="Unassembled WGS sequence"/>
</dbReference>
<accession>A0ABQ5EY38</accession>
<protein>
    <submittedName>
        <fullName evidence="1">Uncharacterized protein</fullName>
    </submittedName>
</protein>
<gene>
    <name evidence="1" type="ORF">Tco_0991000</name>
</gene>
<name>A0ABQ5EY38_9ASTR</name>
<comment type="caution">
    <text evidence="1">The sequence shown here is derived from an EMBL/GenBank/DDBJ whole genome shotgun (WGS) entry which is preliminary data.</text>
</comment>
<sequence length="131" mass="14271">MGSQSTSKNLSSTLKNLWSTLASASSFQPPSPSHDVSNQTPVVNTNKTVEVTPEVNTNQTTEVTLEVTRNVAAEPPTRRGKKRARTEPPQLSIFVKHMGRSERIAKMQAKNFKFDAQGSGTTPDKAFDVSP</sequence>